<proteinExistence type="predicted"/>
<dbReference type="RefSeq" id="WP_016474090.1">
    <property type="nucleotide sequence ID" value="NZ_KE150480.1"/>
</dbReference>
<dbReference type="STRING" id="1203554.HMPREF1476_00751"/>
<evidence type="ECO:0000313" key="2">
    <source>
        <dbReference type="EMBL" id="EPD99945.1"/>
    </source>
</evidence>
<keyword evidence="3" id="KW-1185">Reference proteome</keyword>
<protein>
    <submittedName>
        <fullName evidence="2">Acyl carrier protein</fullName>
    </submittedName>
</protein>
<dbReference type="PROSITE" id="PS50075">
    <property type="entry name" value="CARRIER"/>
    <property type="match status" value="1"/>
</dbReference>
<dbReference type="HOGENOM" id="CLU_108696_14_1_4"/>
<dbReference type="EMBL" id="ATCF01000012">
    <property type="protein sequence ID" value="EPD99945.1"/>
    <property type="molecule type" value="Genomic_DNA"/>
</dbReference>
<gene>
    <name evidence="2" type="ORF">HMPREF1476_00751</name>
</gene>
<reference evidence="2 3" key="1">
    <citation type="submission" date="2013-04" db="EMBL/GenBank/DDBJ databases">
        <title>The Genome Sequence of Sutterella wadsworthensis HGA0223.</title>
        <authorList>
            <consortium name="The Broad Institute Genomics Platform"/>
            <person name="Earl A."/>
            <person name="Ward D."/>
            <person name="Feldgarden M."/>
            <person name="Gevers D."/>
            <person name="Schmidt T.M."/>
            <person name="Dover J."/>
            <person name="Dai D."/>
            <person name="Walker B."/>
            <person name="Young S."/>
            <person name="Zeng Q."/>
            <person name="Gargeya S."/>
            <person name="Fitzgerald M."/>
            <person name="Haas B."/>
            <person name="Abouelleil A."/>
            <person name="Allen A.W."/>
            <person name="Alvarado L."/>
            <person name="Arachchi H.M."/>
            <person name="Berlin A.M."/>
            <person name="Chapman S.B."/>
            <person name="Gainer-Dewar J."/>
            <person name="Goldberg J."/>
            <person name="Griggs A."/>
            <person name="Gujja S."/>
            <person name="Hansen M."/>
            <person name="Howarth C."/>
            <person name="Imamovic A."/>
            <person name="Ireland A."/>
            <person name="Larimer J."/>
            <person name="McCowan C."/>
            <person name="Murphy C."/>
            <person name="Pearson M."/>
            <person name="Poon T.W."/>
            <person name="Priest M."/>
            <person name="Roberts A."/>
            <person name="Saif S."/>
            <person name="Shea T."/>
            <person name="Sisk P."/>
            <person name="Sykes S."/>
            <person name="Wortman J."/>
            <person name="Nusbaum C."/>
            <person name="Birren B."/>
        </authorList>
    </citation>
    <scope>NUCLEOTIDE SEQUENCE [LARGE SCALE GENOMIC DNA]</scope>
    <source>
        <strain evidence="2 3">HGA0223</strain>
    </source>
</reference>
<feature type="domain" description="Carrier" evidence="1">
    <location>
        <begin position="4"/>
        <end position="85"/>
    </location>
</feature>
<organism evidence="2 3">
    <name type="scientific">Sutterella wadsworthensis HGA0223</name>
    <dbReference type="NCBI Taxonomy" id="1203554"/>
    <lineage>
        <taxon>Bacteria</taxon>
        <taxon>Pseudomonadati</taxon>
        <taxon>Pseudomonadota</taxon>
        <taxon>Betaproteobacteria</taxon>
        <taxon>Burkholderiales</taxon>
        <taxon>Sutterellaceae</taxon>
        <taxon>Sutterella</taxon>
    </lineage>
</organism>
<dbReference type="SUPFAM" id="SSF47336">
    <property type="entry name" value="ACP-like"/>
    <property type="match status" value="1"/>
</dbReference>
<dbReference type="InterPro" id="IPR009081">
    <property type="entry name" value="PP-bd_ACP"/>
</dbReference>
<dbReference type="NCBIfam" id="NF006617">
    <property type="entry name" value="PRK09184.1"/>
    <property type="match status" value="1"/>
</dbReference>
<dbReference type="AlphaFoldDB" id="S3BKJ3"/>
<comment type="caution">
    <text evidence="2">The sequence shown here is derived from an EMBL/GenBank/DDBJ whole genome shotgun (WGS) entry which is preliminary data.</text>
</comment>
<dbReference type="eggNOG" id="COG0236">
    <property type="taxonomic scope" value="Bacteria"/>
</dbReference>
<dbReference type="InterPro" id="IPR036736">
    <property type="entry name" value="ACP-like_sf"/>
</dbReference>
<dbReference type="Proteomes" id="UP000014400">
    <property type="component" value="Unassembled WGS sequence"/>
</dbReference>
<dbReference type="PATRIC" id="fig|1203554.3.peg.747"/>
<dbReference type="Pfam" id="PF00550">
    <property type="entry name" value="PP-binding"/>
    <property type="match status" value="1"/>
</dbReference>
<evidence type="ECO:0000259" key="1">
    <source>
        <dbReference type="PROSITE" id="PS50075"/>
    </source>
</evidence>
<evidence type="ECO:0000313" key="3">
    <source>
        <dbReference type="Proteomes" id="UP000014400"/>
    </source>
</evidence>
<dbReference type="Gene3D" id="1.10.1200.10">
    <property type="entry name" value="ACP-like"/>
    <property type="match status" value="1"/>
</dbReference>
<name>S3BKJ3_9BURK</name>
<sequence length="88" mass="9735">MDNPLISELQHLIVESLALEDVQPEDIDPDEPLFGEGLGLDSIDALELGLALKKRFGVTLTAESEESRAVFKNVRSLADYIDSHREQA</sequence>
<accession>S3BKJ3</accession>